<gene>
    <name evidence="1" type="ORF">SAMN04488068_1184</name>
</gene>
<evidence type="ECO:0000313" key="2">
    <source>
        <dbReference type="Proteomes" id="UP000199758"/>
    </source>
</evidence>
<proteinExistence type="predicted"/>
<dbReference type="AlphaFoldDB" id="A0A1M5LZF6"/>
<dbReference type="EMBL" id="FQWZ01000002">
    <property type="protein sequence ID" value="SHG70474.1"/>
    <property type="molecule type" value="Genomic_DNA"/>
</dbReference>
<protein>
    <submittedName>
        <fullName evidence="1">Uncharacterized protein</fullName>
    </submittedName>
</protein>
<evidence type="ECO:0000313" key="1">
    <source>
        <dbReference type="EMBL" id="SHG70474.1"/>
    </source>
</evidence>
<organism evidence="1 2">
    <name type="scientific">Hydrocarboniphaga daqingensis</name>
    <dbReference type="NCBI Taxonomy" id="490188"/>
    <lineage>
        <taxon>Bacteria</taxon>
        <taxon>Pseudomonadati</taxon>
        <taxon>Pseudomonadota</taxon>
        <taxon>Gammaproteobacteria</taxon>
        <taxon>Nevskiales</taxon>
        <taxon>Nevskiaceae</taxon>
        <taxon>Hydrocarboniphaga</taxon>
    </lineage>
</organism>
<sequence length="279" mass="30054">MSRLLQCYDAGNGAQLLWIEAQDYAAQLLCGGTPPWTDAASALAYLNKVQGLIRSDVIVLPVATIIAAWLEHHADLRAAIATKTRLLSPLKIVLGDSALRTHLNQIAQGLRASHRERPLVLSVPSPRHWPALAYAQAFVDATSPVVEADDADAASVYIADFLRGFGEIDIDGLLLHESTDSVPASDEDLACYGAVANLARHYRWALVLQQPRAGDYDASTIDLVLTPQPQRGAVRDMRSATLDATSVPVGRHLLIPAHGLSPERVLESLAALRHDGVTC</sequence>
<dbReference type="Proteomes" id="UP000199758">
    <property type="component" value="Unassembled WGS sequence"/>
</dbReference>
<dbReference type="OrthoDB" id="9130284at2"/>
<dbReference type="RefSeq" id="WP_072895213.1">
    <property type="nucleotide sequence ID" value="NZ_FQWZ01000002.1"/>
</dbReference>
<dbReference type="STRING" id="490188.SAMN04488068_1184"/>
<reference evidence="1 2" key="1">
    <citation type="submission" date="2016-11" db="EMBL/GenBank/DDBJ databases">
        <authorList>
            <person name="Jaros S."/>
            <person name="Januszkiewicz K."/>
            <person name="Wedrychowicz H."/>
        </authorList>
    </citation>
    <scope>NUCLEOTIDE SEQUENCE [LARGE SCALE GENOMIC DNA]</scope>
    <source>
        <strain evidence="1 2">CGMCC 1.7049</strain>
    </source>
</reference>
<accession>A0A1M5LZF6</accession>
<keyword evidence="2" id="KW-1185">Reference proteome</keyword>
<name>A0A1M5LZF6_9GAMM</name>